<dbReference type="HOGENOM" id="CLU_004184_6_0_1"/>
<protein>
    <recommendedName>
        <fullName evidence="1">Heterokaryon incompatibility domain-containing protein</fullName>
    </recommendedName>
</protein>
<dbReference type="PANTHER" id="PTHR24148:SF73">
    <property type="entry name" value="HET DOMAIN PROTEIN (AFU_ORTHOLOGUE AFUA_8G01020)"/>
    <property type="match status" value="1"/>
</dbReference>
<evidence type="ECO:0000313" key="2">
    <source>
        <dbReference type="EMBL" id="EGP84042.1"/>
    </source>
</evidence>
<evidence type="ECO:0000313" key="3">
    <source>
        <dbReference type="Proteomes" id="UP000008062"/>
    </source>
</evidence>
<dbReference type="OMA" id="HARYWID"/>
<proteinExistence type="predicted"/>
<dbReference type="InterPro" id="IPR010730">
    <property type="entry name" value="HET"/>
</dbReference>
<dbReference type="STRING" id="336722.F9XLS0"/>
<dbReference type="eggNOG" id="ENOG502TH8A">
    <property type="taxonomic scope" value="Eukaryota"/>
</dbReference>
<accession>F9XLS0</accession>
<dbReference type="InterPro" id="IPR052895">
    <property type="entry name" value="HetReg/Transcr_Mod"/>
</dbReference>
<organism evidence="2 3">
    <name type="scientific">Zymoseptoria tritici (strain CBS 115943 / IPO323)</name>
    <name type="common">Speckled leaf blotch fungus</name>
    <name type="synonym">Septoria tritici</name>
    <dbReference type="NCBI Taxonomy" id="336722"/>
    <lineage>
        <taxon>Eukaryota</taxon>
        <taxon>Fungi</taxon>
        <taxon>Dikarya</taxon>
        <taxon>Ascomycota</taxon>
        <taxon>Pezizomycotina</taxon>
        <taxon>Dothideomycetes</taxon>
        <taxon>Dothideomycetidae</taxon>
        <taxon>Mycosphaerellales</taxon>
        <taxon>Mycosphaerellaceae</taxon>
        <taxon>Zymoseptoria</taxon>
    </lineage>
</organism>
<dbReference type="KEGG" id="ztr:MYCGRDRAFT_18438"/>
<dbReference type="PANTHER" id="PTHR24148">
    <property type="entry name" value="ANKYRIN REPEAT DOMAIN-CONTAINING PROTEIN 39 HOMOLOG-RELATED"/>
    <property type="match status" value="1"/>
</dbReference>
<gene>
    <name evidence="2" type="ORF">MYCGRDRAFT_18438</name>
</gene>
<feature type="non-terminal residue" evidence="2">
    <location>
        <position position="155"/>
    </location>
</feature>
<keyword evidence="3" id="KW-1185">Reference proteome</keyword>
<feature type="domain" description="Heterokaryon incompatibility" evidence="1">
    <location>
        <begin position="7"/>
        <end position="147"/>
    </location>
</feature>
<dbReference type="Pfam" id="PF06985">
    <property type="entry name" value="HET"/>
    <property type="match status" value="1"/>
</dbReference>
<evidence type="ECO:0000259" key="1">
    <source>
        <dbReference type="Pfam" id="PF06985"/>
    </source>
</evidence>
<reference evidence="2 3" key="1">
    <citation type="journal article" date="2011" name="PLoS Genet.">
        <title>Finished genome of the fungal wheat pathogen Mycosphaerella graminicola reveals dispensome structure, chromosome plasticity, and stealth pathogenesis.</title>
        <authorList>
            <person name="Goodwin S.B."/>
            <person name="Ben M'barek S."/>
            <person name="Dhillon B."/>
            <person name="Wittenberg A.H.J."/>
            <person name="Crane C.F."/>
            <person name="Hane J.K."/>
            <person name="Foster A.J."/>
            <person name="Van der Lee T.A.J."/>
            <person name="Grimwood J."/>
            <person name="Aerts A."/>
            <person name="Antoniw J."/>
            <person name="Bailey A."/>
            <person name="Bluhm B."/>
            <person name="Bowler J."/>
            <person name="Bristow J."/>
            <person name="van der Burgt A."/>
            <person name="Canto-Canche B."/>
            <person name="Churchill A.C.L."/>
            <person name="Conde-Ferraez L."/>
            <person name="Cools H.J."/>
            <person name="Coutinho P.M."/>
            <person name="Csukai M."/>
            <person name="Dehal P."/>
            <person name="De Wit P."/>
            <person name="Donzelli B."/>
            <person name="van de Geest H.C."/>
            <person name="van Ham R.C.H.J."/>
            <person name="Hammond-Kosack K.E."/>
            <person name="Henrissat B."/>
            <person name="Kilian A."/>
            <person name="Kobayashi A.K."/>
            <person name="Koopmann E."/>
            <person name="Kourmpetis Y."/>
            <person name="Kuzniar A."/>
            <person name="Lindquist E."/>
            <person name="Lombard V."/>
            <person name="Maliepaard C."/>
            <person name="Martins N."/>
            <person name="Mehrabi R."/>
            <person name="Nap J.P.H."/>
            <person name="Ponomarenko A."/>
            <person name="Rudd J.J."/>
            <person name="Salamov A."/>
            <person name="Schmutz J."/>
            <person name="Schouten H.J."/>
            <person name="Shapiro H."/>
            <person name="Stergiopoulos I."/>
            <person name="Torriani S.F.F."/>
            <person name="Tu H."/>
            <person name="de Vries R.P."/>
            <person name="Waalwijk C."/>
            <person name="Ware S.B."/>
            <person name="Wiebenga A."/>
            <person name="Zwiers L.-H."/>
            <person name="Oliver R.P."/>
            <person name="Grigoriev I.V."/>
            <person name="Kema G.H.J."/>
        </authorList>
    </citation>
    <scope>NUCLEOTIDE SEQUENCE [LARGE SCALE GENOMIC DNA]</scope>
    <source>
        <strain evidence="3">CBS 115943 / IPO323</strain>
    </source>
</reference>
<dbReference type="GeneID" id="13398182"/>
<dbReference type="AlphaFoldDB" id="F9XLS0"/>
<dbReference type="EMBL" id="CM001205">
    <property type="protein sequence ID" value="EGP84042.1"/>
    <property type="molecule type" value="Genomic_DNA"/>
</dbReference>
<dbReference type="Proteomes" id="UP000008062">
    <property type="component" value="Chromosome 10"/>
</dbReference>
<dbReference type="OrthoDB" id="3640777at2759"/>
<dbReference type="RefSeq" id="XP_003849066.1">
    <property type="nucleotide sequence ID" value="XM_003849018.1"/>
</dbReference>
<dbReference type="InParanoid" id="F9XLS0"/>
<feature type="non-terminal residue" evidence="2">
    <location>
        <position position="1"/>
    </location>
</feature>
<sequence length="155" mass="17924">LHNAPPFAALSYTWGQDDPNCHIEVNSGMLPVTKNLLRFLLQARQLPAYASRYFWTDAICVDQTDLEERGQQVSLMADIYSSAALVVLWLGPAYEESDLGMRAFTRIRTTTQSDDTKSQILWRSREGTAIRRLCERRYWTRLWVLQELALADRKI</sequence>
<name>F9XLS0_ZYMTI</name>